<dbReference type="PROSITE" id="PS50262">
    <property type="entry name" value="G_PROTEIN_RECEP_F1_2"/>
    <property type="match status" value="1"/>
</dbReference>
<evidence type="ECO:0000256" key="8">
    <source>
        <dbReference type="ARBA" id="ARBA00023224"/>
    </source>
</evidence>
<feature type="transmembrane region" description="Helical" evidence="9">
    <location>
        <begin position="162"/>
        <end position="183"/>
    </location>
</feature>
<dbReference type="Proteomes" id="UP001591681">
    <property type="component" value="Unassembled WGS sequence"/>
</dbReference>
<dbReference type="InterPro" id="IPR017452">
    <property type="entry name" value="GPCR_Rhodpsn_7TM"/>
</dbReference>
<dbReference type="EMBL" id="JBHFQA010000007">
    <property type="protein sequence ID" value="KAL2095954.1"/>
    <property type="molecule type" value="Genomic_DNA"/>
</dbReference>
<keyword evidence="8" id="KW-0807">Transducer</keyword>
<organism evidence="11 12">
    <name type="scientific">Coilia grayii</name>
    <name type="common">Gray's grenadier anchovy</name>
    <dbReference type="NCBI Taxonomy" id="363190"/>
    <lineage>
        <taxon>Eukaryota</taxon>
        <taxon>Metazoa</taxon>
        <taxon>Chordata</taxon>
        <taxon>Craniata</taxon>
        <taxon>Vertebrata</taxon>
        <taxon>Euteleostomi</taxon>
        <taxon>Actinopterygii</taxon>
        <taxon>Neopterygii</taxon>
        <taxon>Teleostei</taxon>
        <taxon>Clupei</taxon>
        <taxon>Clupeiformes</taxon>
        <taxon>Clupeoidei</taxon>
        <taxon>Engraulidae</taxon>
        <taxon>Coilinae</taxon>
        <taxon>Coilia</taxon>
    </lineage>
</organism>
<comment type="caution">
    <text evidence="11">The sequence shown here is derived from an EMBL/GenBank/DDBJ whole genome shotgun (WGS) entry which is preliminary data.</text>
</comment>
<keyword evidence="5" id="KW-0297">G-protein coupled receptor</keyword>
<dbReference type="AlphaFoldDB" id="A0ABD1K9W0"/>
<evidence type="ECO:0000256" key="6">
    <source>
        <dbReference type="ARBA" id="ARBA00023136"/>
    </source>
</evidence>
<evidence type="ECO:0000259" key="10">
    <source>
        <dbReference type="PROSITE" id="PS50262"/>
    </source>
</evidence>
<evidence type="ECO:0000256" key="4">
    <source>
        <dbReference type="ARBA" id="ARBA00022989"/>
    </source>
</evidence>
<keyword evidence="6 9" id="KW-0472">Membrane</keyword>
<evidence type="ECO:0000256" key="7">
    <source>
        <dbReference type="ARBA" id="ARBA00023170"/>
    </source>
</evidence>
<feature type="transmembrane region" description="Helical" evidence="9">
    <location>
        <begin position="203"/>
        <end position="226"/>
    </location>
</feature>
<dbReference type="GO" id="GO:0004930">
    <property type="term" value="F:G protein-coupled receptor activity"/>
    <property type="evidence" value="ECO:0007669"/>
    <property type="project" value="UniProtKB-KW"/>
</dbReference>
<evidence type="ECO:0000313" key="11">
    <source>
        <dbReference type="EMBL" id="KAL2095954.1"/>
    </source>
</evidence>
<evidence type="ECO:0000256" key="2">
    <source>
        <dbReference type="ARBA" id="ARBA00022475"/>
    </source>
</evidence>
<dbReference type="GO" id="GO:0005886">
    <property type="term" value="C:plasma membrane"/>
    <property type="evidence" value="ECO:0007669"/>
    <property type="project" value="UniProtKB-SubCell"/>
</dbReference>
<proteinExistence type="predicted"/>
<keyword evidence="2" id="KW-1003">Cell membrane</keyword>
<evidence type="ECO:0000256" key="9">
    <source>
        <dbReference type="SAM" id="Phobius"/>
    </source>
</evidence>
<keyword evidence="7" id="KW-0675">Receptor</keyword>
<evidence type="ECO:0000256" key="5">
    <source>
        <dbReference type="ARBA" id="ARBA00023040"/>
    </source>
</evidence>
<dbReference type="Pfam" id="PF00001">
    <property type="entry name" value="7tm_1"/>
    <property type="match status" value="2"/>
</dbReference>
<evidence type="ECO:0000313" key="12">
    <source>
        <dbReference type="Proteomes" id="UP001591681"/>
    </source>
</evidence>
<dbReference type="InterPro" id="IPR000276">
    <property type="entry name" value="GPCR_Rhodpsn"/>
</dbReference>
<keyword evidence="3 9" id="KW-0812">Transmembrane</keyword>
<sequence>MAACISWSLKNQSSFVMYLKNLVAADLLMTFLIPLRSADGLPGAPQGLQAFNCQFGSVLFYLCMYISIVLMGVISLDHFFKIVQPGGKLLGQSALFGTVVSAVIWVVLLSTVTVPTMVLTSEKPQNSTEFCMAMKNDLGKQVIESFRNSGSKNTEGKRRTKARVFIVLVVFLVCFAPYHIARLPYLQRQMENNSSCLWASHKAVNIITLLIATANVCLDPLIYFLLCKAFREKLCEVKLLQQWFTPVSQVSGMDAEN</sequence>
<feature type="transmembrane region" description="Helical" evidence="9">
    <location>
        <begin position="94"/>
        <end position="119"/>
    </location>
</feature>
<feature type="transmembrane region" description="Helical" evidence="9">
    <location>
        <begin position="55"/>
        <end position="74"/>
    </location>
</feature>
<comment type="subcellular location">
    <subcellularLocation>
        <location evidence="1">Cell membrane</location>
        <topology evidence="1">Multi-pass membrane protein</topology>
    </subcellularLocation>
</comment>
<evidence type="ECO:0000256" key="1">
    <source>
        <dbReference type="ARBA" id="ARBA00004651"/>
    </source>
</evidence>
<keyword evidence="12" id="KW-1185">Reference proteome</keyword>
<dbReference type="PANTHER" id="PTHR24233:SF10">
    <property type="entry name" value="P2Y PURINOCEPTOR 13"/>
    <property type="match status" value="1"/>
</dbReference>
<reference evidence="11 12" key="1">
    <citation type="submission" date="2024-09" db="EMBL/GenBank/DDBJ databases">
        <title>A chromosome-level genome assembly of Gray's grenadier anchovy, Coilia grayii.</title>
        <authorList>
            <person name="Fu Z."/>
        </authorList>
    </citation>
    <scope>NUCLEOTIDE SEQUENCE [LARGE SCALE GENOMIC DNA]</scope>
    <source>
        <strain evidence="11">G4</strain>
        <tissue evidence="11">Muscle</tissue>
    </source>
</reference>
<gene>
    <name evidence="11" type="ORF">ACEWY4_008102</name>
</gene>
<feature type="domain" description="G-protein coupled receptors family 1 profile" evidence="10">
    <location>
        <begin position="1"/>
        <end position="223"/>
    </location>
</feature>
<name>A0ABD1K9W0_9TELE</name>
<keyword evidence="4 9" id="KW-1133">Transmembrane helix</keyword>
<accession>A0ABD1K9W0</accession>
<evidence type="ECO:0000256" key="3">
    <source>
        <dbReference type="ARBA" id="ARBA00022692"/>
    </source>
</evidence>
<protein>
    <recommendedName>
        <fullName evidence="10">G-protein coupled receptors family 1 profile domain-containing protein</fullName>
    </recommendedName>
</protein>
<dbReference type="PANTHER" id="PTHR24233">
    <property type="entry name" value="P2Y PURINOCEPTOR-RELATED G-PROTEIN COUPLED RECEPTOR"/>
    <property type="match status" value="1"/>
</dbReference>
<dbReference type="PRINTS" id="PR00237">
    <property type="entry name" value="GPCRRHODOPSN"/>
</dbReference>
<dbReference type="Gene3D" id="1.20.1070.10">
    <property type="entry name" value="Rhodopsin 7-helix transmembrane proteins"/>
    <property type="match status" value="2"/>
</dbReference>
<dbReference type="SUPFAM" id="SSF81321">
    <property type="entry name" value="Family A G protein-coupled receptor-like"/>
    <property type="match status" value="1"/>
</dbReference>